<dbReference type="PRINTS" id="PR00070">
    <property type="entry name" value="DHFR"/>
</dbReference>
<gene>
    <name evidence="9" type="primary">Necator_chrI.g2798</name>
    <name evidence="9" type="ORF">RB195_006670</name>
</gene>
<evidence type="ECO:0000259" key="8">
    <source>
        <dbReference type="PROSITE" id="PS51330"/>
    </source>
</evidence>
<dbReference type="InterPro" id="IPR024072">
    <property type="entry name" value="DHFR-like_dom_sf"/>
</dbReference>
<evidence type="ECO:0000256" key="1">
    <source>
        <dbReference type="ARBA" id="ARBA00004903"/>
    </source>
</evidence>
<evidence type="ECO:0000256" key="7">
    <source>
        <dbReference type="RuleBase" id="RU004474"/>
    </source>
</evidence>
<evidence type="ECO:0000256" key="4">
    <source>
        <dbReference type="ARBA" id="ARBA00022857"/>
    </source>
</evidence>
<comment type="caution">
    <text evidence="9">The sequence shown here is derived from an EMBL/GenBank/DDBJ whole genome shotgun (WGS) entry which is preliminary data.</text>
</comment>
<dbReference type="PANTHER" id="PTHR48069">
    <property type="entry name" value="DIHYDROFOLATE REDUCTASE"/>
    <property type="match status" value="1"/>
</dbReference>
<sequence length="297" mass="34147">MHGYRETVVSQDKSTSKILYIFPGEYWFSCKRLMQGSLQLRALLRILAREKIGAITEDMFDGGPSSTRLYSTFSRGVYIVPMLCFLRTDHNIFPSKVSSRLRESSYGLSMRQPNTVPQMGLIVAIDLKLGIGKNGTIPWNFKKDMEFFRENTTTTVDPNKVNAVVMGRKCWESIPEKFKPLKKRLNVVISRTLPARREKDLIVSDNFDGIIKELMSGELSEKVEKVWNIGGAEIYKLALESGLVGELLITKIRRDFDADVFLQSLNWYHFKEEESSQSESVIENGIEFSFHRYLYVK</sequence>
<protein>
    <recommendedName>
        <fullName evidence="2">dihydrofolate reductase</fullName>
        <ecNumber evidence="2">1.5.1.3</ecNumber>
    </recommendedName>
</protein>
<accession>A0ABR1BTP2</accession>
<dbReference type="EMBL" id="JAVFWL010000001">
    <property type="protein sequence ID" value="KAK6729757.1"/>
    <property type="molecule type" value="Genomic_DNA"/>
</dbReference>
<dbReference type="Pfam" id="PF00186">
    <property type="entry name" value="DHFR_1"/>
    <property type="match status" value="1"/>
</dbReference>
<keyword evidence="3" id="KW-0554">One-carbon metabolism</keyword>
<evidence type="ECO:0000256" key="2">
    <source>
        <dbReference type="ARBA" id="ARBA00012856"/>
    </source>
</evidence>
<name>A0ABR1BTP2_NECAM</name>
<organism evidence="9 10">
    <name type="scientific">Necator americanus</name>
    <name type="common">Human hookworm</name>
    <dbReference type="NCBI Taxonomy" id="51031"/>
    <lineage>
        <taxon>Eukaryota</taxon>
        <taxon>Metazoa</taxon>
        <taxon>Ecdysozoa</taxon>
        <taxon>Nematoda</taxon>
        <taxon>Chromadorea</taxon>
        <taxon>Rhabditida</taxon>
        <taxon>Rhabditina</taxon>
        <taxon>Rhabditomorpha</taxon>
        <taxon>Strongyloidea</taxon>
        <taxon>Ancylostomatidae</taxon>
        <taxon>Bunostominae</taxon>
        <taxon>Necator</taxon>
    </lineage>
</organism>
<dbReference type="PROSITE" id="PS00075">
    <property type="entry name" value="DHFR_1"/>
    <property type="match status" value="1"/>
</dbReference>
<comment type="similarity">
    <text evidence="7">Belongs to the dihydrofolate reductase family.</text>
</comment>
<dbReference type="EC" id="1.5.1.3" evidence="2"/>
<keyword evidence="4" id="KW-0521">NADP</keyword>
<evidence type="ECO:0000256" key="5">
    <source>
        <dbReference type="ARBA" id="ARBA00023002"/>
    </source>
</evidence>
<dbReference type="Gene3D" id="3.40.430.10">
    <property type="entry name" value="Dihydrofolate Reductase, subunit A"/>
    <property type="match status" value="1"/>
</dbReference>
<evidence type="ECO:0000313" key="9">
    <source>
        <dbReference type="EMBL" id="KAK6729757.1"/>
    </source>
</evidence>
<proteinExistence type="inferred from homology"/>
<evidence type="ECO:0000313" key="10">
    <source>
        <dbReference type="Proteomes" id="UP001303046"/>
    </source>
</evidence>
<comment type="pathway">
    <text evidence="1">Cofactor biosynthesis; tetrahydrofolate biosynthesis; 5,6,7,8-tetrahydrofolate from 7,8-dihydrofolate: step 1/1.</text>
</comment>
<evidence type="ECO:0000256" key="6">
    <source>
        <dbReference type="ARBA" id="ARBA00048873"/>
    </source>
</evidence>
<dbReference type="PROSITE" id="PS51330">
    <property type="entry name" value="DHFR_2"/>
    <property type="match status" value="1"/>
</dbReference>
<comment type="catalytic activity">
    <reaction evidence="6">
        <text>(6S)-5,6,7,8-tetrahydrofolate + NADP(+) = 7,8-dihydrofolate + NADPH + H(+)</text>
        <dbReference type="Rhea" id="RHEA:15009"/>
        <dbReference type="ChEBI" id="CHEBI:15378"/>
        <dbReference type="ChEBI" id="CHEBI:57451"/>
        <dbReference type="ChEBI" id="CHEBI:57453"/>
        <dbReference type="ChEBI" id="CHEBI:57783"/>
        <dbReference type="ChEBI" id="CHEBI:58349"/>
        <dbReference type="EC" id="1.5.1.3"/>
    </reaction>
</comment>
<reference evidence="9 10" key="1">
    <citation type="submission" date="2023-08" db="EMBL/GenBank/DDBJ databases">
        <title>A Necator americanus chromosomal reference genome.</title>
        <authorList>
            <person name="Ilik V."/>
            <person name="Petrzelkova K.J."/>
            <person name="Pardy F."/>
            <person name="Fuh T."/>
            <person name="Niatou-Singa F.S."/>
            <person name="Gouil Q."/>
            <person name="Baker L."/>
            <person name="Ritchie M.E."/>
            <person name="Jex A.R."/>
            <person name="Gazzola D."/>
            <person name="Li H."/>
            <person name="Toshio Fujiwara R."/>
            <person name="Zhan B."/>
            <person name="Aroian R.V."/>
            <person name="Pafco B."/>
            <person name="Schwarz E.M."/>
        </authorList>
    </citation>
    <scope>NUCLEOTIDE SEQUENCE [LARGE SCALE GENOMIC DNA]</scope>
    <source>
        <strain evidence="9 10">Aroian</strain>
        <tissue evidence="9">Whole animal</tissue>
    </source>
</reference>
<dbReference type="InterPro" id="IPR017925">
    <property type="entry name" value="DHFR_CS"/>
</dbReference>
<keyword evidence="5" id="KW-0560">Oxidoreductase</keyword>
<dbReference type="InterPro" id="IPR001796">
    <property type="entry name" value="DHFR_dom"/>
</dbReference>
<feature type="domain" description="DHFR" evidence="8">
    <location>
        <begin position="118"/>
        <end position="297"/>
    </location>
</feature>
<dbReference type="Proteomes" id="UP001303046">
    <property type="component" value="Unassembled WGS sequence"/>
</dbReference>
<dbReference type="InterPro" id="IPR012259">
    <property type="entry name" value="DHFR"/>
</dbReference>
<dbReference type="SUPFAM" id="SSF53597">
    <property type="entry name" value="Dihydrofolate reductase-like"/>
    <property type="match status" value="1"/>
</dbReference>
<keyword evidence="10" id="KW-1185">Reference proteome</keyword>
<evidence type="ECO:0000256" key="3">
    <source>
        <dbReference type="ARBA" id="ARBA00022563"/>
    </source>
</evidence>
<dbReference type="PANTHER" id="PTHR48069:SF3">
    <property type="entry name" value="DIHYDROFOLATE REDUCTASE"/>
    <property type="match status" value="1"/>
</dbReference>
<dbReference type="CDD" id="cd00209">
    <property type="entry name" value="DHFR"/>
    <property type="match status" value="1"/>
</dbReference>